<dbReference type="AlphaFoldDB" id="D8GQP0"/>
<dbReference type="HOGENOM" id="CLU_041399_1_0_9"/>
<dbReference type="Proteomes" id="UP000077020">
    <property type="component" value="Unassembled WGS sequence"/>
</dbReference>
<dbReference type="Gene3D" id="2.60.120.260">
    <property type="entry name" value="Galactose-binding domain-like"/>
    <property type="match status" value="1"/>
</dbReference>
<reference evidence="2" key="1">
    <citation type="submission" date="2009-07" db="EMBL/GenBank/DDBJ databases">
        <authorList>
            <person name="Koepke M."/>
            <person name="Hujer S."/>
            <person name="Held C."/>
            <person name="Wiezer A."/>
            <person name="Liesegang H."/>
            <person name="Ehrenreich A."/>
            <person name="Gottschalk G."/>
            <person name="Duerre P."/>
        </authorList>
    </citation>
    <scope>NUCLEOTIDE SEQUENCE</scope>
    <source>
        <strain evidence="2">DSM 13528</strain>
    </source>
</reference>
<evidence type="ECO:0000313" key="2">
    <source>
        <dbReference type="EMBL" id="ADK16195.1"/>
    </source>
</evidence>
<accession>D8GQP0</accession>
<feature type="signal peptide" evidence="1">
    <location>
        <begin position="1"/>
        <end position="28"/>
    </location>
</feature>
<organism evidence="2 4">
    <name type="scientific">Clostridium ljungdahlii (strain ATCC 55383 / DSM 13528 / PETC)</name>
    <dbReference type="NCBI Taxonomy" id="748727"/>
    <lineage>
        <taxon>Bacteria</taxon>
        <taxon>Bacillati</taxon>
        <taxon>Bacillota</taxon>
        <taxon>Clostridia</taxon>
        <taxon>Eubacteriales</taxon>
        <taxon>Clostridiaceae</taxon>
        <taxon>Clostridium</taxon>
    </lineage>
</organism>
<keyword evidence="5" id="KW-1185">Reference proteome</keyword>
<gene>
    <name evidence="2" type="ordered locus">CLJU_c31470</name>
    <name evidence="3" type="ORF">WX45_01775</name>
</gene>
<keyword evidence="1" id="KW-0732">Signal</keyword>
<dbReference type="EMBL" id="CP001666">
    <property type="protein sequence ID" value="ADK16195.1"/>
    <property type="molecule type" value="Genomic_DNA"/>
</dbReference>
<dbReference type="OrthoDB" id="1937631at2"/>
<dbReference type="KEGG" id="clj:CLJU_c31470"/>
<dbReference type="RefSeq" id="WP_013239778.1">
    <property type="nucleotide sequence ID" value="NC_014328.1"/>
</dbReference>
<protein>
    <submittedName>
        <fullName evidence="2">Uncharacterized protein</fullName>
    </submittedName>
</protein>
<dbReference type="eggNOG" id="COG5492">
    <property type="taxonomic scope" value="Bacteria"/>
</dbReference>
<dbReference type="PATRIC" id="fig|748727.19.peg.561"/>
<evidence type="ECO:0000313" key="5">
    <source>
        <dbReference type="Proteomes" id="UP000077020"/>
    </source>
</evidence>
<dbReference type="Proteomes" id="UP000001656">
    <property type="component" value="Chromosome"/>
</dbReference>
<evidence type="ECO:0000313" key="4">
    <source>
        <dbReference type="Proteomes" id="UP000001656"/>
    </source>
</evidence>
<reference evidence="3 5" key="3">
    <citation type="journal article" date="2016" name="Biotechnol. Bioeng.">
        <title>Traits of selected Clostridium strains for syngas fermentation to ethanol.</title>
        <authorList>
            <person name="Martin M.E."/>
            <person name="Richter H."/>
            <person name="Saha S."/>
            <person name="Angenent L.T."/>
        </authorList>
    </citation>
    <scope>NUCLEOTIDE SEQUENCE [LARGE SCALE GENOMIC DNA]</scope>
    <source>
        <strain evidence="3 5">PETC</strain>
    </source>
</reference>
<reference evidence="2 4" key="2">
    <citation type="journal article" date="2010" name="Proc. Natl. Acad. Sci. U.S.A.">
        <title>Clostridium ljungdahlii represents a microbial production platform based on syngas.</title>
        <authorList>
            <person name="Kopke M."/>
            <person name="Held C."/>
            <person name="Hujer S."/>
            <person name="Liesegang H."/>
            <person name="Wiezer A."/>
            <person name="Wollherr A."/>
            <person name="Ehrenreich A."/>
            <person name="Liebl W."/>
            <person name="Gottschalk G."/>
            <person name="Durre P."/>
        </authorList>
    </citation>
    <scope>NUCLEOTIDE SEQUENCE [LARGE SCALE GENOMIC DNA]</scope>
    <source>
        <strain evidence="4">ATCC 55383 / DSM 13528 / PETC</strain>
        <strain evidence="2">DSM 13528</strain>
    </source>
</reference>
<feature type="chain" id="PRO_5009952848" evidence="1">
    <location>
        <begin position="29"/>
        <end position="264"/>
    </location>
</feature>
<sequence>MKKLLVKIFIVFSMALLFGLLPNSNAQAATVGQQLTAPESGWQRFDDTNTNITYDSTFVLGSSTTSLNYLSTEHNSSAVNSKIRFNFTGNKLRIINRQHPNRSKNIEISIDGISYGNVIENSTNDIPFVICFENSNLSNKEHYVEIVNLEDGYQVLDAIDIDSTGKLKPYNENPQGTTPTNPTDNIGNAILNLTMTNGNVKSYTVSMSKLNDFISWYNNRSSGSNGSPYYAFDKTDSSQPFSKKTEYVVFDKISSFEVDEYTKQ</sequence>
<proteinExistence type="predicted"/>
<evidence type="ECO:0000313" key="3">
    <source>
        <dbReference type="EMBL" id="OAA89936.1"/>
    </source>
</evidence>
<evidence type="ECO:0000256" key="1">
    <source>
        <dbReference type="SAM" id="SignalP"/>
    </source>
</evidence>
<dbReference type="EMBL" id="LITS01000001">
    <property type="protein sequence ID" value="OAA89936.1"/>
    <property type="molecule type" value="Genomic_DNA"/>
</dbReference>
<name>D8GQP0_CLOLD</name>